<gene>
    <name evidence="1" type="ORF">F6X51_26590</name>
</gene>
<evidence type="ECO:0000313" key="2">
    <source>
        <dbReference type="Proteomes" id="UP000441523"/>
    </source>
</evidence>
<organism evidence="1 2">
    <name type="scientific">Methylobacterium planeticum</name>
    <dbReference type="NCBI Taxonomy" id="2615211"/>
    <lineage>
        <taxon>Bacteria</taxon>
        <taxon>Pseudomonadati</taxon>
        <taxon>Pseudomonadota</taxon>
        <taxon>Alphaproteobacteria</taxon>
        <taxon>Hyphomicrobiales</taxon>
        <taxon>Methylobacteriaceae</taxon>
        <taxon>Methylobacterium</taxon>
    </lineage>
</organism>
<comment type="caution">
    <text evidence="1">The sequence shown here is derived from an EMBL/GenBank/DDBJ whole genome shotgun (WGS) entry which is preliminary data.</text>
</comment>
<evidence type="ECO:0000313" key="1">
    <source>
        <dbReference type="EMBL" id="KAB1068601.1"/>
    </source>
</evidence>
<reference evidence="1 2" key="1">
    <citation type="submission" date="2019-09" db="EMBL/GenBank/DDBJ databases">
        <title>YIM 132548 draft genome.</title>
        <authorList>
            <person name="Jiang L."/>
        </authorList>
    </citation>
    <scope>NUCLEOTIDE SEQUENCE [LARGE SCALE GENOMIC DNA]</scope>
    <source>
        <strain evidence="1 2">YIM 132548</strain>
    </source>
</reference>
<dbReference type="Proteomes" id="UP000441523">
    <property type="component" value="Unassembled WGS sequence"/>
</dbReference>
<dbReference type="AlphaFoldDB" id="A0A6N6MGN7"/>
<name>A0A6N6MGN7_9HYPH</name>
<accession>A0A6N6MGN7</accession>
<proteinExistence type="predicted"/>
<dbReference type="EMBL" id="VZZJ01000048">
    <property type="protein sequence ID" value="KAB1068601.1"/>
    <property type="molecule type" value="Genomic_DNA"/>
</dbReference>
<sequence length="112" mass="12281">MADPDSVFCIALQQGRLDTARDCIQTVVQRLNKSGILFDHEKALASIGEWLRQRECISRTVRHDGMLKSMPPQVLISLEITGRPSDASLGLALSLGERLEVVSLSPMPARAP</sequence>
<dbReference type="RefSeq" id="WP_150966931.1">
    <property type="nucleotide sequence ID" value="NZ_VZZJ01000048.1"/>
</dbReference>
<protein>
    <submittedName>
        <fullName evidence="1">Uncharacterized protein</fullName>
    </submittedName>
</protein>
<keyword evidence="2" id="KW-1185">Reference proteome</keyword>